<gene>
    <name evidence="3" type="ORF">DES36_11561</name>
</gene>
<reference evidence="3 4" key="1">
    <citation type="submission" date="2018-06" db="EMBL/GenBank/DDBJ databases">
        <title>Genomic Encyclopedia of Type Strains, Phase IV (KMG-IV): sequencing the most valuable type-strain genomes for metagenomic binning, comparative biology and taxonomic classification.</title>
        <authorList>
            <person name="Goeker M."/>
        </authorList>
    </citation>
    <scope>NUCLEOTIDE SEQUENCE [LARGE SCALE GENOMIC DNA]</scope>
    <source>
        <strain evidence="3 4">DSM 22112</strain>
    </source>
</reference>
<sequence length="418" mass="46607">MPPGVTTYVVQSGDSLFTIATKYRIPLRTLIISNAIDEPYIISPGMVLNVPVGVPYYTVKQGDTLYNIAKKYNVNLNGRPQPDLILKANPGLTPNIIPGMNLQIPYGLPSGAGQIAILLNDGFNDFIVLYEPGSGDEVYLTMNNAGRSSRIFWSPNNNRIAFIDEAGIISIVDLTTDRISKINQIPLPAFIDWSPDSSSLVYSTGKVIRIYNVINYTHWDINRREASYVQWFPNQKELLYEAKDSNKLSQIYKSNIDGSGETLLTNRVNGPFNEVRLSPDGKYVLYTSSGASISEIYVLELLSNVVYKTASGPEAKNFYPTWSPDSTKIAYSSTFFKNGKYYSLIQISNIYGTNIKTLAVSSCYATPVTWSPNSQRIAYLSGCREDHPPVEVWSIDMAKPVPTNIFSGFLFYDLTYNN</sequence>
<comment type="similarity">
    <text evidence="1">Belongs to the TolB family.</text>
</comment>
<dbReference type="AlphaFoldDB" id="A0A366I110"/>
<dbReference type="InterPro" id="IPR036779">
    <property type="entry name" value="LysM_dom_sf"/>
</dbReference>
<dbReference type="Gene3D" id="2.130.10.10">
    <property type="entry name" value="YVTN repeat-like/Quinoprotein amine dehydrogenase"/>
    <property type="match status" value="1"/>
</dbReference>
<feature type="domain" description="LysM" evidence="2">
    <location>
        <begin position="55"/>
        <end position="104"/>
    </location>
</feature>
<dbReference type="SUPFAM" id="SSF82171">
    <property type="entry name" value="DPP6 N-terminal domain-like"/>
    <property type="match status" value="1"/>
</dbReference>
<comment type="caution">
    <text evidence="3">The sequence shown here is derived from an EMBL/GenBank/DDBJ whole genome shotgun (WGS) entry which is preliminary data.</text>
</comment>
<dbReference type="EMBL" id="QNRX01000015">
    <property type="protein sequence ID" value="RBP61062.1"/>
    <property type="molecule type" value="Genomic_DNA"/>
</dbReference>
<dbReference type="PANTHER" id="PTHR36842:SF1">
    <property type="entry name" value="PROTEIN TOLB"/>
    <property type="match status" value="1"/>
</dbReference>
<keyword evidence="4" id="KW-1185">Reference proteome</keyword>
<dbReference type="SUPFAM" id="SSF54106">
    <property type="entry name" value="LysM domain"/>
    <property type="match status" value="2"/>
</dbReference>
<feature type="domain" description="LysM" evidence="2">
    <location>
        <begin position="6"/>
        <end position="50"/>
    </location>
</feature>
<dbReference type="CDD" id="cd00118">
    <property type="entry name" value="LysM"/>
    <property type="match status" value="2"/>
</dbReference>
<dbReference type="RefSeq" id="WP_113921273.1">
    <property type="nucleotide sequence ID" value="NZ_RXYD01000001.1"/>
</dbReference>
<protein>
    <submittedName>
        <fullName evidence="3">WD40 repeat protein</fullName>
    </submittedName>
</protein>
<dbReference type="Pfam" id="PF07676">
    <property type="entry name" value="PD40"/>
    <property type="match status" value="2"/>
</dbReference>
<dbReference type="InterPro" id="IPR018392">
    <property type="entry name" value="LysM"/>
</dbReference>
<dbReference type="InterPro" id="IPR011659">
    <property type="entry name" value="WD40"/>
</dbReference>
<dbReference type="Pfam" id="PF01476">
    <property type="entry name" value="LysM"/>
    <property type="match status" value="2"/>
</dbReference>
<evidence type="ECO:0000313" key="4">
    <source>
        <dbReference type="Proteomes" id="UP000253490"/>
    </source>
</evidence>
<proteinExistence type="inferred from homology"/>
<accession>A0A366I110</accession>
<evidence type="ECO:0000259" key="2">
    <source>
        <dbReference type="PROSITE" id="PS51782"/>
    </source>
</evidence>
<dbReference type="SMART" id="SM00257">
    <property type="entry name" value="LysM"/>
    <property type="match status" value="2"/>
</dbReference>
<organism evidence="3 4">
    <name type="scientific">Alkalibaculum bacchi</name>
    <dbReference type="NCBI Taxonomy" id="645887"/>
    <lineage>
        <taxon>Bacteria</taxon>
        <taxon>Bacillati</taxon>
        <taxon>Bacillota</taxon>
        <taxon>Clostridia</taxon>
        <taxon>Eubacteriales</taxon>
        <taxon>Eubacteriaceae</taxon>
        <taxon>Alkalibaculum</taxon>
    </lineage>
</organism>
<evidence type="ECO:0000256" key="1">
    <source>
        <dbReference type="ARBA" id="ARBA00009820"/>
    </source>
</evidence>
<dbReference type="InterPro" id="IPR011042">
    <property type="entry name" value="6-blade_b-propeller_TolB-like"/>
</dbReference>
<dbReference type="Gene3D" id="3.10.350.10">
    <property type="entry name" value="LysM domain"/>
    <property type="match status" value="2"/>
</dbReference>
<dbReference type="Proteomes" id="UP000253490">
    <property type="component" value="Unassembled WGS sequence"/>
</dbReference>
<evidence type="ECO:0000313" key="3">
    <source>
        <dbReference type="EMBL" id="RBP61062.1"/>
    </source>
</evidence>
<dbReference type="InterPro" id="IPR015943">
    <property type="entry name" value="WD40/YVTN_repeat-like_dom_sf"/>
</dbReference>
<dbReference type="PROSITE" id="PS51782">
    <property type="entry name" value="LYSM"/>
    <property type="match status" value="2"/>
</dbReference>
<dbReference type="PANTHER" id="PTHR36842">
    <property type="entry name" value="PROTEIN TOLB HOMOLOG"/>
    <property type="match status" value="1"/>
</dbReference>
<name>A0A366I110_9FIRM</name>
<dbReference type="Gene3D" id="2.120.10.30">
    <property type="entry name" value="TolB, C-terminal domain"/>
    <property type="match status" value="1"/>
</dbReference>
<dbReference type="OrthoDB" id="9811296at2"/>